<evidence type="ECO:0000313" key="2">
    <source>
        <dbReference type="EMBL" id="KAF1833541.1"/>
    </source>
</evidence>
<dbReference type="AlphaFoldDB" id="A0A6A5KBD7"/>
<proteinExistence type="predicted"/>
<evidence type="ECO:0000313" key="3">
    <source>
        <dbReference type="Proteomes" id="UP000800040"/>
    </source>
</evidence>
<feature type="region of interest" description="Disordered" evidence="1">
    <location>
        <begin position="230"/>
        <end position="249"/>
    </location>
</feature>
<accession>A0A6A5KBD7</accession>
<keyword evidence="3" id="KW-1185">Reference proteome</keyword>
<gene>
    <name evidence="2" type="ORF">BDW02DRAFT_569982</name>
</gene>
<dbReference type="OrthoDB" id="10609941at2759"/>
<dbReference type="Proteomes" id="UP000800040">
    <property type="component" value="Unassembled WGS sequence"/>
</dbReference>
<protein>
    <submittedName>
        <fullName evidence="2">Uncharacterized protein</fullName>
    </submittedName>
</protein>
<evidence type="ECO:0000256" key="1">
    <source>
        <dbReference type="SAM" id="MobiDB-lite"/>
    </source>
</evidence>
<name>A0A6A5KBD7_9PLEO</name>
<organism evidence="2 3">
    <name type="scientific">Decorospora gaudefroyi</name>
    <dbReference type="NCBI Taxonomy" id="184978"/>
    <lineage>
        <taxon>Eukaryota</taxon>
        <taxon>Fungi</taxon>
        <taxon>Dikarya</taxon>
        <taxon>Ascomycota</taxon>
        <taxon>Pezizomycotina</taxon>
        <taxon>Dothideomycetes</taxon>
        <taxon>Pleosporomycetidae</taxon>
        <taxon>Pleosporales</taxon>
        <taxon>Pleosporineae</taxon>
        <taxon>Pleosporaceae</taxon>
        <taxon>Decorospora</taxon>
    </lineage>
</organism>
<sequence>MGNTISIAPNILVFPSPEPSRRVHGFVHTASTHPVGVPTPSKPGKPASTHLVHADTQREARLTRYAILPNVRPTVVSLLTSLTTSLRTRTDTSIMPLSLLSCVPRTIFLTSGEFQNELSNTVLSILFDPETRHGNTAASHYTFLHIYDSAHLAQPFDALLTEWVYKGLVGKGQSVEQDVELVGRMEACGMTVIKRWIEGRGEEGSGVDARMVGVFEGLLLGFWMEGGDRDGNSGTGVGTEEMGSGCVPS</sequence>
<dbReference type="EMBL" id="ML975317">
    <property type="protein sequence ID" value="KAF1833541.1"/>
    <property type="molecule type" value="Genomic_DNA"/>
</dbReference>
<reference evidence="2" key="1">
    <citation type="submission" date="2020-01" db="EMBL/GenBank/DDBJ databases">
        <authorList>
            <consortium name="DOE Joint Genome Institute"/>
            <person name="Haridas S."/>
            <person name="Albert R."/>
            <person name="Binder M."/>
            <person name="Bloem J."/>
            <person name="Labutti K."/>
            <person name="Salamov A."/>
            <person name="Andreopoulos B."/>
            <person name="Baker S.E."/>
            <person name="Barry K."/>
            <person name="Bills G."/>
            <person name="Bluhm B.H."/>
            <person name="Cannon C."/>
            <person name="Castanera R."/>
            <person name="Culley D.E."/>
            <person name="Daum C."/>
            <person name="Ezra D."/>
            <person name="Gonzalez J.B."/>
            <person name="Henrissat B."/>
            <person name="Kuo A."/>
            <person name="Liang C."/>
            <person name="Lipzen A."/>
            <person name="Lutzoni F."/>
            <person name="Magnuson J."/>
            <person name="Mondo S."/>
            <person name="Nolan M."/>
            <person name="Ohm R."/>
            <person name="Pangilinan J."/>
            <person name="Park H.-J."/>
            <person name="Ramirez L."/>
            <person name="Alfaro M."/>
            <person name="Sun H."/>
            <person name="Tritt A."/>
            <person name="Yoshinaga Y."/>
            <person name="Zwiers L.-H."/>
            <person name="Turgeon B.G."/>
            <person name="Goodwin S.B."/>
            <person name="Spatafora J.W."/>
            <person name="Crous P.W."/>
            <person name="Grigoriev I.V."/>
        </authorList>
    </citation>
    <scope>NUCLEOTIDE SEQUENCE</scope>
    <source>
        <strain evidence="2">P77</strain>
    </source>
</reference>